<evidence type="ECO:0000256" key="3">
    <source>
        <dbReference type="ARBA" id="ARBA00022777"/>
    </source>
</evidence>
<dbReference type="InterPro" id="IPR005929">
    <property type="entry name" value="Ribulokinase"/>
</dbReference>
<dbReference type="GO" id="GO:0019569">
    <property type="term" value="P:L-arabinose catabolic process to D-xylulose 5-phosphate"/>
    <property type="evidence" value="ECO:0007669"/>
    <property type="project" value="InterPro"/>
</dbReference>
<dbReference type="Pfam" id="PF02782">
    <property type="entry name" value="FGGY_C"/>
    <property type="match status" value="1"/>
</dbReference>
<name>H6LD73_ACEWD</name>
<dbReference type="AlphaFoldDB" id="H6LD73"/>
<dbReference type="eggNOG" id="COG1069">
    <property type="taxonomic scope" value="Bacteria"/>
</dbReference>
<accession>H6LD73</accession>
<keyword evidence="11" id="KW-1185">Reference proteome</keyword>
<evidence type="ECO:0000256" key="4">
    <source>
        <dbReference type="ARBA" id="ARBA00022840"/>
    </source>
</evidence>
<keyword evidence="1 7" id="KW-0808">Transferase</keyword>
<evidence type="ECO:0000256" key="6">
    <source>
        <dbReference type="ARBA" id="ARBA00023277"/>
    </source>
</evidence>
<keyword evidence="4" id="KW-0067">ATP-binding</keyword>
<evidence type="ECO:0000259" key="9">
    <source>
        <dbReference type="Pfam" id="PF02782"/>
    </source>
</evidence>
<evidence type="ECO:0000256" key="1">
    <source>
        <dbReference type="ARBA" id="ARBA00022679"/>
    </source>
</evidence>
<dbReference type="PROSITE" id="PS00445">
    <property type="entry name" value="FGGY_KINASES_2"/>
    <property type="match status" value="1"/>
</dbReference>
<dbReference type="PANTHER" id="PTHR43435">
    <property type="entry name" value="RIBULOKINASE"/>
    <property type="match status" value="1"/>
</dbReference>
<comment type="similarity">
    <text evidence="7">Belongs to the FGGY kinase family.</text>
</comment>
<reference evidence="11" key="1">
    <citation type="submission" date="2011-07" db="EMBL/GenBank/DDBJ databases">
        <title>Complete genome sequence of Acetobacterium woodii.</title>
        <authorList>
            <person name="Poehlein A."/>
            <person name="Schmidt S."/>
            <person name="Kaster A.-K."/>
            <person name="Goenrich M."/>
            <person name="Vollmers J."/>
            <person name="Thuermer A."/>
            <person name="Gottschalk G."/>
            <person name="Thauer R.K."/>
            <person name="Daniel R."/>
            <person name="Mueller V."/>
        </authorList>
    </citation>
    <scope>NUCLEOTIDE SEQUENCE [LARGE SCALE GENOMIC DNA]</scope>
    <source>
        <strain evidence="11">ATCC 29683 / DSM 1030 / JCM 2381 / KCTC 1655 / WB1</strain>
    </source>
</reference>
<dbReference type="InterPro" id="IPR000577">
    <property type="entry name" value="Carb_kinase_FGGY"/>
</dbReference>
<dbReference type="SUPFAM" id="SSF53067">
    <property type="entry name" value="Actin-like ATPase domain"/>
    <property type="match status" value="2"/>
</dbReference>
<dbReference type="PIRSF" id="PIRSF000538">
    <property type="entry name" value="GlpK"/>
    <property type="match status" value="1"/>
</dbReference>
<dbReference type="KEGG" id="awo:Awo_c23450"/>
<dbReference type="Gene3D" id="3.30.420.40">
    <property type="match status" value="2"/>
</dbReference>
<dbReference type="GO" id="GO:0005737">
    <property type="term" value="C:cytoplasm"/>
    <property type="evidence" value="ECO:0007669"/>
    <property type="project" value="TreeGrafter"/>
</dbReference>
<dbReference type="InterPro" id="IPR018483">
    <property type="entry name" value="Carb_kinase_FGGY_CS"/>
</dbReference>
<dbReference type="InterPro" id="IPR043129">
    <property type="entry name" value="ATPase_NBD"/>
</dbReference>
<dbReference type="EMBL" id="CP002987">
    <property type="protein sequence ID" value="AFA49118.1"/>
    <property type="molecule type" value="Genomic_DNA"/>
</dbReference>
<feature type="domain" description="Carbohydrate kinase FGGY N-terminal" evidence="8">
    <location>
        <begin position="2"/>
        <end position="244"/>
    </location>
</feature>
<gene>
    <name evidence="10" type="ordered locus">Awo_c23450</name>
</gene>
<dbReference type="InterPro" id="IPR018484">
    <property type="entry name" value="FGGY_N"/>
</dbReference>
<evidence type="ECO:0000313" key="11">
    <source>
        <dbReference type="Proteomes" id="UP000007177"/>
    </source>
</evidence>
<proteinExistence type="inferred from homology"/>
<evidence type="ECO:0000313" key="10">
    <source>
        <dbReference type="EMBL" id="AFA49118.1"/>
    </source>
</evidence>
<evidence type="ECO:0000256" key="5">
    <source>
        <dbReference type="ARBA" id="ARBA00022935"/>
    </source>
</evidence>
<evidence type="ECO:0000256" key="7">
    <source>
        <dbReference type="RuleBase" id="RU003733"/>
    </source>
</evidence>
<reference evidence="10 11" key="2">
    <citation type="journal article" date="2012" name="PLoS ONE">
        <title>An ancient pathway combining carbon dioxide fixation with the generation and utilization of a sodium ion gradient for ATP synthesis.</title>
        <authorList>
            <person name="Poehlein A."/>
            <person name="Schmidt S."/>
            <person name="Kaster A.K."/>
            <person name="Goenrich M."/>
            <person name="Vollmers J."/>
            <person name="Thurmer A."/>
            <person name="Bertsch J."/>
            <person name="Schuchmann K."/>
            <person name="Voigt B."/>
            <person name="Hecker M."/>
            <person name="Daniel R."/>
            <person name="Thauer R.K."/>
            <person name="Gottschalk G."/>
            <person name="Muller V."/>
        </authorList>
    </citation>
    <scope>NUCLEOTIDE SEQUENCE [LARGE SCALE GENOMIC DNA]</scope>
    <source>
        <strain evidence="11">ATCC 29683 / DSM 1030 / JCM 2381 / KCTC 1655 / WB1</strain>
    </source>
</reference>
<dbReference type="GO" id="GO:0008741">
    <property type="term" value="F:ribulokinase activity"/>
    <property type="evidence" value="ECO:0007669"/>
    <property type="project" value="InterPro"/>
</dbReference>
<dbReference type="PANTHER" id="PTHR43435:SF4">
    <property type="entry name" value="FGGY CARBOHYDRATE KINASE DOMAIN-CONTAINING PROTEIN"/>
    <property type="match status" value="1"/>
</dbReference>
<dbReference type="GO" id="GO:0019150">
    <property type="term" value="F:D-ribulokinase activity"/>
    <property type="evidence" value="ECO:0007669"/>
    <property type="project" value="TreeGrafter"/>
</dbReference>
<dbReference type="Proteomes" id="UP000007177">
    <property type="component" value="Chromosome"/>
</dbReference>
<keyword evidence="3 7" id="KW-0418">Kinase</keyword>
<dbReference type="CDD" id="cd07781">
    <property type="entry name" value="ASKHA_NBD_FGGY_L-RBK"/>
    <property type="match status" value="1"/>
</dbReference>
<dbReference type="STRING" id="931626.Awo_c23450"/>
<keyword evidence="6" id="KW-0119">Carbohydrate metabolism</keyword>
<keyword evidence="5" id="KW-0054">Arabinose catabolism</keyword>
<feature type="domain" description="Carbohydrate kinase FGGY C-terminal" evidence="9">
    <location>
        <begin position="254"/>
        <end position="450"/>
    </location>
</feature>
<dbReference type="InterPro" id="IPR018485">
    <property type="entry name" value="FGGY_C"/>
</dbReference>
<keyword evidence="2" id="KW-0547">Nucleotide-binding</keyword>
<sequence>MGVDGGTGSLRVAVFDEKGKNMGYEVVEYDTYYPKSGWAEQDDGDWWNAMKTAIPAAIKNSKVDPKEIVAITCDATTSTVVLLDKNDQILRRPILWMDVRAASQAEKITNANHRMNRYYLSGVPAESLIPKCMWIKENEAEIWNNTETVLEYTSWMNWKLTGQKTVDNSIAAFRWFYDEPAGGWQKDFYELIGLEDLMDKLPEQILKTGETLGKVSKETASVLGLSENTLVIEGAFDACACMLGVGSVTAGGMAMIGGSSTCLFGLSEVEFHSEGVNGAYPNCAIDGTSLVEGGQASSGSVIAWFRNNLAPKEWFDEAEAKGTTLYQIMDKYAAEIPIGSNGLIMLDYFQGNRAPYSDSLARGMFVGLSLGHEISHIARSIMEGVTFGAAHCIKAMADSGYKVEKIYACGGMAQSDFWMQMHADVMGIPIYITKESQSAGCLGDAMAGAVGSGLYASIEEAANNMVAVDKVYTPIQSNYDDYQFYFEKYMALWPMVSDLVHDMVNYINK</sequence>
<dbReference type="GO" id="GO:0005524">
    <property type="term" value="F:ATP binding"/>
    <property type="evidence" value="ECO:0007669"/>
    <property type="project" value="UniProtKB-KW"/>
</dbReference>
<evidence type="ECO:0000259" key="8">
    <source>
        <dbReference type="Pfam" id="PF00370"/>
    </source>
</evidence>
<evidence type="ECO:0000256" key="2">
    <source>
        <dbReference type="ARBA" id="ARBA00022741"/>
    </source>
</evidence>
<dbReference type="Pfam" id="PF00370">
    <property type="entry name" value="FGGY_N"/>
    <property type="match status" value="1"/>
</dbReference>
<dbReference type="HOGENOM" id="CLU_009281_3_3_9"/>
<organism evidence="10 11">
    <name type="scientific">Acetobacterium woodii (strain ATCC 29683 / DSM 1030 / JCM 2381 / KCTC 1655 / WB1)</name>
    <dbReference type="NCBI Taxonomy" id="931626"/>
    <lineage>
        <taxon>Bacteria</taxon>
        <taxon>Bacillati</taxon>
        <taxon>Bacillota</taxon>
        <taxon>Clostridia</taxon>
        <taxon>Eubacteriales</taxon>
        <taxon>Eubacteriaceae</taxon>
        <taxon>Acetobacterium</taxon>
    </lineage>
</organism>
<protein>
    <submittedName>
        <fullName evidence="10">Putative sugar kinase</fullName>
    </submittedName>
</protein>